<keyword evidence="2" id="KW-1185">Reference proteome</keyword>
<sequence length="101" mass="11342">MLGFLTQPGSWLLHAGESFSKIALSSGPTSLKLVKISARRNRFIISLDAEKDIELLKFPVWNVPHSCTPNFYQRLVQGDSELRVCYRENGPRGTGLCASRY</sequence>
<dbReference type="AlphaFoldDB" id="A0ABD3CNE4"/>
<evidence type="ECO:0000313" key="2">
    <source>
        <dbReference type="Proteomes" id="UP001632038"/>
    </source>
</evidence>
<comment type="caution">
    <text evidence="1">The sequence shown here is derived from an EMBL/GenBank/DDBJ whole genome shotgun (WGS) entry which is preliminary data.</text>
</comment>
<proteinExistence type="predicted"/>
<dbReference type="EMBL" id="JAVIJP010000032">
    <property type="protein sequence ID" value="KAL3630694.1"/>
    <property type="molecule type" value="Genomic_DNA"/>
</dbReference>
<dbReference type="Proteomes" id="UP001632038">
    <property type="component" value="Unassembled WGS sequence"/>
</dbReference>
<organism evidence="1 2">
    <name type="scientific">Castilleja foliolosa</name>
    <dbReference type="NCBI Taxonomy" id="1961234"/>
    <lineage>
        <taxon>Eukaryota</taxon>
        <taxon>Viridiplantae</taxon>
        <taxon>Streptophyta</taxon>
        <taxon>Embryophyta</taxon>
        <taxon>Tracheophyta</taxon>
        <taxon>Spermatophyta</taxon>
        <taxon>Magnoliopsida</taxon>
        <taxon>eudicotyledons</taxon>
        <taxon>Gunneridae</taxon>
        <taxon>Pentapetalae</taxon>
        <taxon>asterids</taxon>
        <taxon>lamiids</taxon>
        <taxon>Lamiales</taxon>
        <taxon>Orobanchaceae</taxon>
        <taxon>Pedicularideae</taxon>
        <taxon>Castillejinae</taxon>
        <taxon>Castilleja</taxon>
    </lineage>
</organism>
<protein>
    <submittedName>
        <fullName evidence="1">Uncharacterized protein</fullName>
    </submittedName>
</protein>
<gene>
    <name evidence="1" type="ORF">CASFOL_023678</name>
</gene>
<name>A0ABD3CNE4_9LAMI</name>
<reference evidence="2" key="1">
    <citation type="journal article" date="2024" name="IScience">
        <title>Strigolactones Initiate the Formation of Haustorium-like Structures in Castilleja.</title>
        <authorList>
            <person name="Buerger M."/>
            <person name="Peterson D."/>
            <person name="Chory J."/>
        </authorList>
    </citation>
    <scope>NUCLEOTIDE SEQUENCE [LARGE SCALE GENOMIC DNA]</scope>
</reference>
<accession>A0ABD3CNE4</accession>
<evidence type="ECO:0000313" key="1">
    <source>
        <dbReference type="EMBL" id="KAL3630694.1"/>
    </source>
</evidence>